<sequence>MGEDPALGGALPLRAGVDFFWRVFLAGLESMFACTARGSERILDIDGVSLSNVGDGARSLMGLTSSGRGRNGDPGDLDTTIGLGIFQGVSEPEESTDSLGGLLFKAAENEGVTLFSPSGPLTGVAGSGSIEVVLTLASFSIC</sequence>
<gene>
    <name evidence="1" type="ORF">I7I53_05553</name>
</gene>
<reference evidence="1" key="1">
    <citation type="submission" date="2021-01" db="EMBL/GenBank/DDBJ databases">
        <title>Chromosome-level genome assembly of a human fungal pathogen reveals clustering of transcriptionally co-regulated genes.</title>
        <authorList>
            <person name="Voorhies M."/>
            <person name="Cohen S."/>
            <person name="Shea T.P."/>
            <person name="Petrus S."/>
            <person name="Munoz J.F."/>
            <person name="Poplawski S."/>
            <person name="Goldman W.E."/>
            <person name="Michael T."/>
            <person name="Cuomo C.A."/>
            <person name="Sil A."/>
            <person name="Beyhan S."/>
        </authorList>
    </citation>
    <scope>NUCLEOTIDE SEQUENCE</scope>
    <source>
        <strain evidence="1">H88</strain>
    </source>
</reference>
<dbReference type="VEuPathDB" id="FungiDB:I7I53_05553"/>
<dbReference type="AlphaFoldDB" id="A0A8A1LSD2"/>
<dbReference type="Proteomes" id="UP000663419">
    <property type="component" value="Chromosome 5"/>
</dbReference>
<organism evidence="1 2">
    <name type="scientific">Ajellomyces capsulatus (strain H88)</name>
    <name type="common">Darling's disease fungus</name>
    <name type="synonym">Histoplasma capsulatum</name>
    <dbReference type="NCBI Taxonomy" id="544711"/>
    <lineage>
        <taxon>Eukaryota</taxon>
        <taxon>Fungi</taxon>
        <taxon>Dikarya</taxon>
        <taxon>Ascomycota</taxon>
        <taxon>Pezizomycotina</taxon>
        <taxon>Eurotiomycetes</taxon>
        <taxon>Eurotiomycetidae</taxon>
        <taxon>Onygenales</taxon>
        <taxon>Ajellomycetaceae</taxon>
        <taxon>Histoplasma</taxon>
    </lineage>
</organism>
<protein>
    <submittedName>
        <fullName evidence="1">Uncharacterized protein</fullName>
    </submittedName>
</protein>
<accession>A0A8A1LSD2</accession>
<dbReference type="EMBL" id="CP069106">
    <property type="protein sequence ID" value="QSS57148.1"/>
    <property type="molecule type" value="Genomic_DNA"/>
</dbReference>
<proteinExistence type="predicted"/>
<evidence type="ECO:0000313" key="1">
    <source>
        <dbReference type="EMBL" id="QSS57148.1"/>
    </source>
</evidence>
<evidence type="ECO:0000313" key="2">
    <source>
        <dbReference type="Proteomes" id="UP000663419"/>
    </source>
</evidence>
<name>A0A8A1LSD2_AJEC8</name>